<evidence type="ECO:0000256" key="5">
    <source>
        <dbReference type="ARBA" id="ARBA00012331"/>
    </source>
</evidence>
<dbReference type="EC" id="2.5.1.140" evidence="5"/>
<proteinExistence type="inferred from homology"/>
<dbReference type="PANTHER" id="PTHR10314">
    <property type="entry name" value="CYSTATHIONINE BETA-SYNTHASE"/>
    <property type="match status" value="1"/>
</dbReference>
<dbReference type="InterPro" id="IPR023927">
    <property type="entry name" value="SbnA"/>
</dbReference>
<gene>
    <name evidence="10" type="primary">sbnA</name>
    <name evidence="10" type="ORF">H8B17_15350</name>
</gene>
<evidence type="ECO:0000256" key="6">
    <source>
        <dbReference type="ARBA" id="ARBA00016985"/>
    </source>
</evidence>
<comment type="subunit">
    <text evidence="4">Homodimer.</text>
</comment>
<evidence type="ECO:0000256" key="3">
    <source>
        <dbReference type="ARBA" id="ARBA00008519"/>
    </source>
</evidence>
<evidence type="ECO:0000313" key="10">
    <source>
        <dbReference type="EMBL" id="MBD1426957.1"/>
    </source>
</evidence>
<protein>
    <recommendedName>
        <fullName evidence="6">N-(2-amino-2-carboxyethyl)-L-glutamate synthase</fullName>
        <ecNumber evidence="5">2.5.1.140</ecNumber>
    </recommendedName>
</protein>
<evidence type="ECO:0000256" key="7">
    <source>
        <dbReference type="ARBA" id="ARBA00022679"/>
    </source>
</evidence>
<comment type="pathway">
    <text evidence="2">Siderophore biosynthesis.</text>
</comment>
<evidence type="ECO:0000256" key="4">
    <source>
        <dbReference type="ARBA" id="ARBA00011738"/>
    </source>
</evidence>
<evidence type="ECO:0000256" key="1">
    <source>
        <dbReference type="ARBA" id="ARBA00001933"/>
    </source>
</evidence>
<reference evidence="10 11" key="1">
    <citation type="submission" date="2020-08" db="EMBL/GenBank/DDBJ databases">
        <title>Sphingobacterium sp. DN00404 isolated from aquaculture water.</title>
        <authorList>
            <person name="Zhang M."/>
        </authorList>
    </citation>
    <scope>NUCLEOTIDE SEQUENCE [LARGE SCALE GENOMIC DNA]</scope>
    <source>
        <strain evidence="10 11">KCTC 32294</strain>
    </source>
</reference>
<dbReference type="SUPFAM" id="SSF53686">
    <property type="entry name" value="Tryptophan synthase beta subunit-like PLP-dependent enzymes"/>
    <property type="match status" value="1"/>
</dbReference>
<evidence type="ECO:0000313" key="11">
    <source>
        <dbReference type="Proteomes" id="UP000606494"/>
    </source>
</evidence>
<dbReference type="Proteomes" id="UP000606494">
    <property type="component" value="Unassembled WGS sequence"/>
</dbReference>
<comment type="caution">
    <text evidence="10">The sequence shown here is derived from an EMBL/GenBank/DDBJ whole genome shotgun (WGS) entry which is preliminary data.</text>
</comment>
<keyword evidence="7" id="KW-0808">Transferase</keyword>
<comment type="similarity">
    <text evidence="3">Belongs to the cysteine synthase/cystathionine beta-synthase family. SbnA subfamily.</text>
</comment>
<dbReference type="PROSITE" id="PS00901">
    <property type="entry name" value="CYS_SYNTHASE"/>
    <property type="match status" value="1"/>
</dbReference>
<dbReference type="RefSeq" id="WP_190310102.1">
    <property type="nucleotide sequence ID" value="NZ_JACNYK010000004.1"/>
</dbReference>
<sequence>MSVLSLKNITSTLEKGIGNTPLRKLESLSTALDMFVYAKLEMGNPSGSVKDRSATNILVDAIRKREINAGTTLVESSSGNMGISLARLCKLLSLRSYIVVDPHINDHAKKLLRSYGANLVEVTEKDENEGYLRNRLKKVQDLLQEVPNSYWTNQYGNPNVRIAHESIFREIIGQLGKAPDYMLVATSTCGTIRGIADALEKSKSHTKLIAVDAEGSMLFESNPKARYIPGMGASQSSVFLQKHQVDQYVLISDHQAIQGCHLLRDEEGMLIGGSSGALVAALHKIKNIIPTQATVALLFPDSGERYLDTIYNEEWIQQTFENIR</sequence>
<evidence type="ECO:0000259" key="9">
    <source>
        <dbReference type="Pfam" id="PF00291"/>
    </source>
</evidence>
<keyword evidence="8" id="KW-0663">Pyridoxal phosphate</keyword>
<feature type="domain" description="Tryptophan synthase beta chain-like PALP" evidence="9">
    <location>
        <begin position="14"/>
        <end position="301"/>
    </location>
</feature>
<dbReference type="Pfam" id="PF00291">
    <property type="entry name" value="PALP"/>
    <property type="match status" value="1"/>
</dbReference>
<dbReference type="InterPro" id="IPR001216">
    <property type="entry name" value="P-phosphate_BS"/>
</dbReference>
<dbReference type="CDD" id="cd01561">
    <property type="entry name" value="CBS_like"/>
    <property type="match status" value="1"/>
</dbReference>
<dbReference type="NCBIfam" id="TIGR03945">
    <property type="entry name" value="PLP_SbnA_fam"/>
    <property type="match status" value="1"/>
</dbReference>
<dbReference type="Gene3D" id="3.40.50.1100">
    <property type="match status" value="2"/>
</dbReference>
<evidence type="ECO:0000256" key="8">
    <source>
        <dbReference type="ARBA" id="ARBA00022898"/>
    </source>
</evidence>
<name>A0ABR7Y6P6_9SPHI</name>
<evidence type="ECO:0000256" key="2">
    <source>
        <dbReference type="ARBA" id="ARBA00004924"/>
    </source>
</evidence>
<accession>A0ABR7Y6P6</accession>
<dbReference type="EMBL" id="JACNYK010000004">
    <property type="protein sequence ID" value="MBD1426957.1"/>
    <property type="molecule type" value="Genomic_DNA"/>
</dbReference>
<dbReference type="InterPro" id="IPR001926">
    <property type="entry name" value="TrpB-like_PALP"/>
</dbReference>
<organism evidence="10 11">
    <name type="scientific">Sphingobacterium arenae</name>
    <dbReference type="NCBI Taxonomy" id="1280598"/>
    <lineage>
        <taxon>Bacteria</taxon>
        <taxon>Pseudomonadati</taxon>
        <taxon>Bacteroidota</taxon>
        <taxon>Sphingobacteriia</taxon>
        <taxon>Sphingobacteriales</taxon>
        <taxon>Sphingobacteriaceae</taxon>
        <taxon>Sphingobacterium</taxon>
    </lineage>
</organism>
<dbReference type="InterPro" id="IPR036052">
    <property type="entry name" value="TrpB-like_PALP_sf"/>
</dbReference>
<comment type="cofactor">
    <cofactor evidence="1">
        <name>pyridoxal 5'-phosphate</name>
        <dbReference type="ChEBI" id="CHEBI:597326"/>
    </cofactor>
</comment>
<dbReference type="InterPro" id="IPR050214">
    <property type="entry name" value="Cys_Synth/Cystath_Beta-Synth"/>
</dbReference>
<keyword evidence="11" id="KW-1185">Reference proteome</keyword>